<gene>
    <name evidence="2" type="ORF">KCX74_11545</name>
</gene>
<keyword evidence="2" id="KW-0012">Acyltransferase</keyword>
<dbReference type="InterPro" id="IPR013653">
    <property type="entry name" value="GCN5-like_dom"/>
</dbReference>
<dbReference type="InterPro" id="IPR000182">
    <property type="entry name" value="GNAT_dom"/>
</dbReference>
<accession>A0A941DWB1</accession>
<reference evidence="2" key="1">
    <citation type="submission" date="2021-04" db="EMBL/GenBank/DDBJ databases">
        <title>Isolation and polyphasic classification of algal microorganism.</title>
        <authorList>
            <person name="Wang S."/>
        </authorList>
    </citation>
    <scope>NUCLEOTIDE SEQUENCE</scope>
    <source>
        <strain evidence="2">720a</strain>
    </source>
</reference>
<feature type="domain" description="N-acetyltransferase" evidence="1">
    <location>
        <begin position="144"/>
        <end position="277"/>
    </location>
</feature>
<organism evidence="2 3">
    <name type="scientific">Virgibacillus salarius</name>
    <dbReference type="NCBI Taxonomy" id="447199"/>
    <lineage>
        <taxon>Bacteria</taxon>
        <taxon>Bacillati</taxon>
        <taxon>Bacillota</taxon>
        <taxon>Bacilli</taxon>
        <taxon>Bacillales</taxon>
        <taxon>Bacillaceae</taxon>
        <taxon>Virgibacillus</taxon>
    </lineage>
</organism>
<dbReference type="EC" id="2.3.1.-" evidence="2"/>
<evidence type="ECO:0000313" key="3">
    <source>
        <dbReference type="Proteomes" id="UP000675284"/>
    </source>
</evidence>
<proteinExistence type="predicted"/>
<evidence type="ECO:0000313" key="2">
    <source>
        <dbReference type="EMBL" id="MBR7796672.1"/>
    </source>
</evidence>
<sequence>MKVFINQAVDSYAKRVEPLLLQKEACNNLMLGIMNRLKENKTDCFLGWVEANGEIIYAFLRTPPHNWILPDIEVNSLDFIPVITNYLNQHGYEVPGVLGPIKYAKAFAQQWEEKSGKTASVHMNELIYQLDRVQIEYPLPGQLIQAEIADHALLAKWLLLFGEEANAPIDESRASSLAAEFLHKQSAYFLQIGENKVSMANKSRETKHGATINAVYTPDKYKKKGYATSVVSQLSQKLLNDGYQFCSLYTDLSNPTANNIYKKIGYYKIGSAIVYLF</sequence>
<dbReference type="InterPro" id="IPR016181">
    <property type="entry name" value="Acyl_CoA_acyltransferase"/>
</dbReference>
<keyword evidence="2" id="KW-0808">Transferase</keyword>
<dbReference type="RefSeq" id="WP_166530468.1">
    <property type="nucleotide sequence ID" value="NZ_JAGSOT010000032.1"/>
</dbReference>
<dbReference type="GO" id="GO:0016747">
    <property type="term" value="F:acyltransferase activity, transferring groups other than amino-acyl groups"/>
    <property type="evidence" value="ECO:0007669"/>
    <property type="project" value="InterPro"/>
</dbReference>
<dbReference type="Proteomes" id="UP000675284">
    <property type="component" value="Unassembled WGS sequence"/>
</dbReference>
<comment type="caution">
    <text evidence="2">The sequence shown here is derived from an EMBL/GenBank/DDBJ whole genome shotgun (WGS) entry which is preliminary data.</text>
</comment>
<dbReference type="Gene3D" id="3.40.630.30">
    <property type="match status" value="1"/>
</dbReference>
<dbReference type="AlphaFoldDB" id="A0A941DWB1"/>
<protein>
    <submittedName>
        <fullName evidence="2">GNAT family N-acetyltransferase</fullName>
        <ecNumber evidence="2">2.3.1.-</ecNumber>
    </submittedName>
</protein>
<dbReference type="EMBL" id="JAGSOT010000032">
    <property type="protein sequence ID" value="MBR7796672.1"/>
    <property type="molecule type" value="Genomic_DNA"/>
</dbReference>
<dbReference type="SUPFAM" id="SSF55729">
    <property type="entry name" value="Acyl-CoA N-acyltransferases (Nat)"/>
    <property type="match status" value="1"/>
</dbReference>
<dbReference type="PROSITE" id="PS51186">
    <property type="entry name" value="GNAT"/>
    <property type="match status" value="1"/>
</dbReference>
<keyword evidence="3" id="KW-1185">Reference proteome</keyword>
<dbReference type="Pfam" id="PF08445">
    <property type="entry name" value="FR47"/>
    <property type="match status" value="1"/>
</dbReference>
<name>A0A941DWB1_9BACI</name>
<evidence type="ECO:0000259" key="1">
    <source>
        <dbReference type="PROSITE" id="PS51186"/>
    </source>
</evidence>